<dbReference type="RefSeq" id="WP_122106822.1">
    <property type="nucleotide sequence ID" value="NZ_JBHSKV010000003.1"/>
</dbReference>
<name>A0ABD5QNG6_9EURY</name>
<dbReference type="EMBL" id="JBHSKV010000003">
    <property type="protein sequence ID" value="MFC5133735.1"/>
    <property type="molecule type" value="Genomic_DNA"/>
</dbReference>
<dbReference type="Proteomes" id="UP001596145">
    <property type="component" value="Unassembled WGS sequence"/>
</dbReference>
<evidence type="ECO:0000313" key="2">
    <source>
        <dbReference type="Proteomes" id="UP001596145"/>
    </source>
</evidence>
<comment type="caution">
    <text evidence="1">The sequence shown here is derived from an EMBL/GenBank/DDBJ whole genome shotgun (WGS) entry which is preliminary data.</text>
</comment>
<reference evidence="1 2" key="1">
    <citation type="journal article" date="2019" name="Int. J. Syst. Evol. Microbiol.">
        <title>The Global Catalogue of Microorganisms (GCM) 10K type strain sequencing project: providing services to taxonomists for standard genome sequencing and annotation.</title>
        <authorList>
            <consortium name="The Broad Institute Genomics Platform"/>
            <consortium name="The Broad Institute Genome Sequencing Center for Infectious Disease"/>
            <person name="Wu L."/>
            <person name="Ma J."/>
        </authorList>
    </citation>
    <scope>NUCLEOTIDE SEQUENCE [LARGE SCALE GENOMIC DNA]</scope>
    <source>
        <strain evidence="1 2">CGMCC 1.16026</strain>
    </source>
</reference>
<protein>
    <submittedName>
        <fullName evidence="1">Uncharacterized protein</fullName>
    </submittedName>
</protein>
<gene>
    <name evidence="1" type="ORF">ACFPJA_03195</name>
</gene>
<sequence length="159" mass="18371">MDVDEPDPDDIRATVTSSPVDDAFDELDSIFTRYEETITLEIAEDTYADLAQDVENLYSMTCYTDHELEYYKRNLPGTVFSTLPDDYDAYDLVKDDATLHLKFDQSHDDRYSIDTPYEAVDLSVPTTDAYFKQFYDTVQSRISEYEHDAGSLDTDDLFK</sequence>
<evidence type="ECO:0000313" key="1">
    <source>
        <dbReference type="EMBL" id="MFC5133735.1"/>
    </source>
</evidence>
<proteinExistence type="predicted"/>
<dbReference type="AlphaFoldDB" id="A0ABD5QNG6"/>
<keyword evidence="2" id="KW-1185">Reference proteome</keyword>
<organism evidence="1 2">
    <name type="scientific">Halorubrum glutamatedens</name>
    <dbReference type="NCBI Taxonomy" id="2707018"/>
    <lineage>
        <taxon>Archaea</taxon>
        <taxon>Methanobacteriati</taxon>
        <taxon>Methanobacteriota</taxon>
        <taxon>Stenosarchaea group</taxon>
        <taxon>Halobacteria</taxon>
        <taxon>Halobacteriales</taxon>
        <taxon>Haloferacaceae</taxon>
        <taxon>Halorubrum</taxon>
    </lineage>
</organism>
<accession>A0ABD5QNG6</accession>